<keyword evidence="3" id="KW-1185">Reference proteome</keyword>
<organism evidence="2 3">
    <name type="scientific">Eumeta variegata</name>
    <name type="common">Bagworm moth</name>
    <name type="synonym">Eumeta japonica</name>
    <dbReference type="NCBI Taxonomy" id="151549"/>
    <lineage>
        <taxon>Eukaryota</taxon>
        <taxon>Metazoa</taxon>
        <taxon>Ecdysozoa</taxon>
        <taxon>Arthropoda</taxon>
        <taxon>Hexapoda</taxon>
        <taxon>Insecta</taxon>
        <taxon>Pterygota</taxon>
        <taxon>Neoptera</taxon>
        <taxon>Endopterygota</taxon>
        <taxon>Lepidoptera</taxon>
        <taxon>Glossata</taxon>
        <taxon>Ditrysia</taxon>
        <taxon>Tineoidea</taxon>
        <taxon>Psychidae</taxon>
        <taxon>Oiketicinae</taxon>
        <taxon>Eumeta</taxon>
    </lineage>
</organism>
<sequence>MNYECPESDPDKFLRTGTPVSSHASQLPLLRVRTRTNLTPHPKGTKGGLTRRPTRRRPVLRVPSLAQTVEGKNKRAIRKALKKSTVDRSSSVGGMDIDISQAAPANAISVESSSTQGIVTTSTLVAIDRVILAGVKPNAHPKIKVPP</sequence>
<comment type="caution">
    <text evidence="2">The sequence shown here is derived from an EMBL/GenBank/DDBJ whole genome shotgun (WGS) entry which is preliminary data.</text>
</comment>
<evidence type="ECO:0000256" key="1">
    <source>
        <dbReference type="SAM" id="MobiDB-lite"/>
    </source>
</evidence>
<gene>
    <name evidence="2" type="ORF">EVAR_31417_1</name>
</gene>
<evidence type="ECO:0000313" key="3">
    <source>
        <dbReference type="Proteomes" id="UP000299102"/>
    </source>
</evidence>
<dbReference type="Proteomes" id="UP000299102">
    <property type="component" value="Unassembled WGS sequence"/>
</dbReference>
<feature type="region of interest" description="Disordered" evidence="1">
    <location>
        <begin position="70"/>
        <end position="94"/>
    </location>
</feature>
<dbReference type="EMBL" id="BGZK01000244">
    <property type="protein sequence ID" value="GBP31292.1"/>
    <property type="molecule type" value="Genomic_DNA"/>
</dbReference>
<name>A0A4C1UZA5_EUMVA</name>
<dbReference type="AlphaFoldDB" id="A0A4C1UZA5"/>
<reference evidence="2 3" key="1">
    <citation type="journal article" date="2019" name="Commun. Biol.">
        <title>The bagworm genome reveals a unique fibroin gene that provides high tensile strength.</title>
        <authorList>
            <person name="Kono N."/>
            <person name="Nakamura H."/>
            <person name="Ohtoshi R."/>
            <person name="Tomita M."/>
            <person name="Numata K."/>
            <person name="Arakawa K."/>
        </authorList>
    </citation>
    <scope>NUCLEOTIDE SEQUENCE [LARGE SCALE GENOMIC DNA]</scope>
</reference>
<proteinExistence type="predicted"/>
<accession>A0A4C1UZA5</accession>
<feature type="region of interest" description="Disordered" evidence="1">
    <location>
        <begin position="1"/>
        <end position="56"/>
    </location>
</feature>
<evidence type="ECO:0000313" key="2">
    <source>
        <dbReference type="EMBL" id="GBP31292.1"/>
    </source>
</evidence>
<protein>
    <submittedName>
        <fullName evidence="2">Uncharacterized protein</fullName>
    </submittedName>
</protein>